<reference evidence="20" key="1">
    <citation type="thesis" date="2017" institute="China Agricultural University">
        <title>Studies on the comparative mitochondrial genomics and phylogeny of Heteroptera (Insecta: Hemiptera).</title>
        <authorList>
            <person name="Jiang P."/>
        </authorList>
    </citation>
    <scope>NUCLEOTIDE SEQUENCE</scope>
</reference>
<dbReference type="CTD" id="4536"/>
<dbReference type="PANTHER" id="PTHR46552:SF1">
    <property type="entry name" value="NADH-UBIQUINONE OXIDOREDUCTASE CHAIN 2"/>
    <property type="match status" value="1"/>
</dbReference>
<evidence type="ECO:0000256" key="7">
    <source>
        <dbReference type="ARBA" id="ARBA00022660"/>
    </source>
</evidence>
<dbReference type="PRINTS" id="PR01436">
    <property type="entry name" value="NADHDHGNASE2"/>
</dbReference>
<dbReference type="GO" id="GO:0008137">
    <property type="term" value="F:NADH dehydrogenase (ubiquinone) activity"/>
    <property type="evidence" value="ECO:0007669"/>
    <property type="project" value="UniProtKB-EC"/>
</dbReference>
<keyword evidence="9 18" id="KW-0999">Mitochondrion inner membrane</keyword>
<keyword evidence="8 18" id="KW-0812">Transmembrane</keyword>
<dbReference type="InterPro" id="IPR003917">
    <property type="entry name" value="NADH_UbQ_OxRdtase_chain2"/>
</dbReference>
<comment type="catalytic activity">
    <reaction evidence="17 18">
        <text>a ubiquinone + NADH + 5 H(+)(in) = a ubiquinol + NAD(+) + 4 H(+)(out)</text>
        <dbReference type="Rhea" id="RHEA:29091"/>
        <dbReference type="Rhea" id="RHEA-COMP:9565"/>
        <dbReference type="Rhea" id="RHEA-COMP:9566"/>
        <dbReference type="ChEBI" id="CHEBI:15378"/>
        <dbReference type="ChEBI" id="CHEBI:16389"/>
        <dbReference type="ChEBI" id="CHEBI:17976"/>
        <dbReference type="ChEBI" id="CHEBI:57540"/>
        <dbReference type="ChEBI" id="CHEBI:57945"/>
        <dbReference type="EC" id="7.1.1.2"/>
    </reaction>
</comment>
<evidence type="ECO:0000313" key="20">
    <source>
        <dbReference type="EMBL" id="AVZ00779.1"/>
    </source>
</evidence>
<keyword evidence="13 18" id="KW-0520">NAD</keyword>
<comment type="function">
    <text evidence="1">Core subunit of the mitochondrial membrane respiratory chain NADH dehydrogenase (Complex I) that is believed to belong to the minimal assembly required for catalysis. Complex I functions in the transfer of electrons from NADH to the respiratory chain. The immediate electron acceptor for the enzyme is believed to be ubiquinone.</text>
</comment>
<dbReference type="GeneID" id="36937767"/>
<dbReference type="InterPro" id="IPR050175">
    <property type="entry name" value="Complex_I_Subunit_2"/>
</dbReference>
<keyword evidence="11 18" id="KW-0249">Electron transport</keyword>
<keyword evidence="12 18" id="KW-1133">Transmembrane helix</keyword>
<evidence type="ECO:0000256" key="11">
    <source>
        <dbReference type="ARBA" id="ARBA00022982"/>
    </source>
</evidence>
<gene>
    <name evidence="20" type="primary">ND2</name>
</gene>
<dbReference type="RefSeq" id="YP_009485643.1">
    <property type="nucleotide sequence ID" value="NC_037738.1"/>
</dbReference>
<evidence type="ECO:0000256" key="17">
    <source>
        <dbReference type="ARBA" id="ARBA00049551"/>
    </source>
</evidence>
<evidence type="ECO:0000256" key="5">
    <source>
        <dbReference type="ARBA" id="ARBA00021008"/>
    </source>
</evidence>
<geneLocation type="mitochondrion" evidence="20"/>
<feature type="domain" description="NADH:quinone oxidoreductase/Mrp antiporter transmembrane" evidence="19">
    <location>
        <begin position="23"/>
        <end position="284"/>
    </location>
</feature>
<feature type="transmembrane region" description="Helical" evidence="18">
    <location>
        <begin position="238"/>
        <end position="256"/>
    </location>
</feature>
<comment type="subcellular location">
    <subcellularLocation>
        <location evidence="2 18">Mitochondrion inner membrane</location>
        <topology evidence="2 18">Multi-pass membrane protein</topology>
    </subcellularLocation>
</comment>
<evidence type="ECO:0000256" key="4">
    <source>
        <dbReference type="ARBA" id="ARBA00012944"/>
    </source>
</evidence>
<dbReference type="InterPro" id="IPR001750">
    <property type="entry name" value="ND/Mrp_TM"/>
</dbReference>
<keyword evidence="6" id="KW-0813">Transport</keyword>
<evidence type="ECO:0000259" key="19">
    <source>
        <dbReference type="Pfam" id="PF00361"/>
    </source>
</evidence>
<keyword evidence="7 18" id="KW-0679">Respiratory chain</keyword>
<dbReference type="GO" id="GO:0005743">
    <property type="term" value="C:mitochondrial inner membrane"/>
    <property type="evidence" value="ECO:0007669"/>
    <property type="project" value="UniProtKB-SubCell"/>
</dbReference>
<dbReference type="Pfam" id="PF00361">
    <property type="entry name" value="Proton_antipo_M"/>
    <property type="match status" value="1"/>
</dbReference>
<keyword evidence="14 18" id="KW-0830">Ubiquinone</keyword>
<evidence type="ECO:0000256" key="6">
    <source>
        <dbReference type="ARBA" id="ARBA00022448"/>
    </source>
</evidence>
<protein>
    <recommendedName>
        <fullName evidence="5 18">NADH-ubiquinone oxidoreductase chain 2</fullName>
        <ecNumber evidence="4 18">7.1.1.2</ecNumber>
    </recommendedName>
</protein>
<feature type="transmembrane region" description="Helical" evidence="18">
    <location>
        <begin position="57"/>
        <end position="79"/>
    </location>
</feature>
<evidence type="ECO:0000256" key="13">
    <source>
        <dbReference type="ARBA" id="ARBA00023027"/>
    </source>
</evidence>
<keyword evidence="15 18" id="KW-0496">Mitochondrion</keyword>
<accession>A0A343W8T9</accession>
<comment type="similarity">
    <text evidence="3 18">Belongs to the complex I subunit 2 family.</text>
</comment>
<sequence length="334" mass="38762">MTNYSKIMFFMIMIMGTMISLSANSWLGMWMGLELNMISFIPLIYKEKMNTTHESCMIYFLIQSMGSIIMLISVLINSFSFNSPYMSEELFSSMLALSMLMKSGSPPFHFWFPEIMEKMSWPSCFILMTWQKIAPLYILSHVININESIIYIMIPIMVVTGSLGGLNQTSIRKIMSYSSMDHMGWMIACMKFDNNLWMFYFLIYSLILATLVYTFWFYSAYQMNQYSNKSLMFSDKMMIIVAFLSLGGLPPFLGFLPKLIVIQLTMNYSSYLISIILVMTTLITLFYYLRLISSIFLINNSSVKWHTSVSMNNVPMTLITTVNSIFPLMAIFWL</sequence>
<evidence type="ECO:0000256" key="18">
    <source>
        <dbReference type="RuleBase" id="RU003403"/>
    </source>
</evidence>
<keyword evidence="10 18" id="KW-1278">Translocase</keyword>
<evidence type="ECO:0000256" key="2">
    <source>
        <dbReference type="ARBA" id="ARBA00004448"/>
    </source>
</evidence>
<dbReference type="GO" id="GO:0006120">
    <property type="term" value="P:mitochondrial electron transport, NADH to ubiquinone"/>
    <property type="evidence" value="ECO:0007669"/>
    <property type="project" value="InterPro"/>
</dbReference>
<dbReference type="EMBL" id="KY069961">
    <property type="protein sequence ID" value="AVZ00779.1"/>
    <property type="molecule type" value="Genomic_DNA"/>
</dbReference>
<evidence type="ECO:0000256" key="8">
    <source>
        <dbReference type="ARBA" id="ARBA00022692"/>
    </source>
</evidence>
<feature type="transmembrane region" description="Helical" evidence="18">
    <location>
        <begin position="7"/>
        <end position="23"/>
    </location>
</feature>
<evidence type="ECO:0000256" key="1">
    <source>
        <dbReference type="ARBA" id="ARBA00003257"/>
    </source>
</evidence>
<feature type="transmembrane region" description="Helical" evidence="18">
    <location>
        <begin position="268"/>
        <end position="289"/>
    </location>
</feature>
<dbReference type="PANTHER" id="PTHR46552">
    <property type="entry name" value="NADH-UBIQUINONE OXIDOREDUCTASE CHAIN 2"/>
    <property type="match status" value="1"/>
</dbReference>
<evidence type="ECO:0000256" key="10">
    <source>
        <dbReference type="ARBA" id="ARBA00022967"/>
    </source>
</evidence>
<dbReference type="EC" id="7.1.1.2" evidence="4 18"/>
<evidence type="ECO:0000256" key="3">
    <source>
        <dbReference type="ARBA" id="ARBA00007012"/>
    </source>
</evidence>
<feature type="transmembrane region" description="Helical" evidence="18">
    <location>
        <begin position="196"/>
        <end position="218"/>
    </location>
</feature>
<evidence type="ECO:0000256" key="16">
    <source>
        <dbReference type="ARBA" id="ARBA00023136"/>
    </source>
</evidence>
<evidence type="ECO:0000256" key="14">
    <source>
        <dbReference type="ARBA" id="ARBA00023075"/>
    </source>
</evidence>
<proteinExistence type="inferred from homology"/>
<comment type="function">
    <text evidence="18">Core subunit of the mitochondrial membrane respiratory chain NADH dehydrogenase (Complex I) which catalyzes electron transfer from NADH through the respiratory chain, using ubiquinone as an electron acceptor. Essential for the catalytic activity and assembly of complex I.</text>
</comment>
<dbReference type="AlphaFoldDB" id="A0A343W8T9"/>
<evidence type="ECO:0000256" key="15">
    <source>
        <dbReference type="ARBA" id="ARBA00023128"/>
    </source>
</evidence>
<evidence type="ECO:0000256" key="12">
    <source>
        <dbReference type="ARBA" id="ARBA00022989"/>
    </source>
</evidence>
<name>A0A343W8T9_9HEMI</name>
<feature type="transmembrane region" description="Helical" evidence="18">
    <location>
        <begin position="314"/>
        <end position="333"/>
    </location>
</feature>
<organism evidence="20">
    <name type="scientific">Velinus nodipes</name>
    <dbReference type="NCBI Taxonomy" id="1524544"/>
    <lineage>
        <taxon>Eukaryota</taxon>
        <taxon>Metazoa</taxon>
        <taxon>Ecdysozoa</taxon>
        <taxon>Arthropoda</taxon>
        <taxon>Hexapoda</taxon>
        <taxon>Insecta</taxon>
        <taxon>Pterygota</taxon>
        <taxon>Neoptera</taxon>
        <taxon>Paraneoptera</taxon>
        <taxon>Hemiptera</taxon>
        <taxon>Heteroptera</taxon>
        <taxon>Panheteroptera</taxon>
        <taxon>Cimicomorpha</taxon>
        <taxon>Reduviidae</taxon>
        <taxon>Harpactorinae</taxon>
        <taxon>Harpactorini</taxon>
        <taxon>Velinus</taxon>
    </lineage>
</organism>
<keyword evidence="16 18" id="KW-0472">Membrane</keyword>
<evidence type="ECO:0000256" key="9">
    <source>
        <dbReference type="ARBA" id="ARBA00022792"/>
    </source>
</evidence>